<dbReference type="InterPro" id="IPR037066">
    <property type="entry name" value="Plug_dom_sf"/>
</dbReference>
<dbReference type="InterPro" id="IPR000531">
    <property type="entry name" value="Beta-barrel_TonB"/>
</dbReference>
<evidence type="ECO:0000256" key="8">
    <source>
        <dbReference type="ARBA" id="ARBA00023136"/>
    </source>
</evidence>
<evidence type="ECO:0000259" key="15">
    <source>
        <dbReference type="Pfam" id="PF00593"/>
    </source>
</evidence>
<dbReference type="GO" id="GO:0015344">
    <property type="term" value="F:siderophore uptake transmembrane transporter activity"/>
    <property type="evidence" value="ECO:0007669"/>
    <property type="project" value="TreeGrafter"/>
</dbReference>
<dbReference type="EMBL" id="CP131914">
    <property type="protein sequence ID" value="XCI81855.1"/>
    <property type="molecule type" value="Genomic_DNA"/>
</dbReference>
<reference evidence="17 19" key="1">
    <citation type="journal article" date="2022" name="Curr. Microbiol.">
        <title>Xanthomonas indica sp. nov., a Novel Member of Non-Pathogenic Xanthomonas Community from Healthy Rice Seeds.</title>
        <authorList>
            <person name="Rana R."/>
            <person name="Madhavan V.N."/>
            <person name="Saroha T."/>
            <person name="Bansal K."/>
            <person name="Kaur A."/>
            <person name="Sonti R.V."/>
            <person name="Patel H.K."/>
            <person name="Patil P.B."/>
        </authorList>
    </citation>
    <scope>NUCLEOTIDE SEQUENCE [LARGE SCALE GENOMIC DNA]</scope>
    <source>
        <strain evidence="17 19">PPL560</strain>
    </source>
</reference>
<dbReference type="KEGG" id="xin:Q7W82_06780"/>
<gene>
    <name evidence="17" type="ORF">L3V74_15475</name>
    <name evidence="18" type="ORF">Q7W82_06780</name>
</gene>
<evidence type="ECO:0000256" key="12">
    <source>
        <dbReference type="RuleBase" id="RU003357"/>
    </source>
</evidence>
<dbReference type="Proteomes" id="UP001430647">
    <property type="component" value="Unassembled WGS sequence"/>
</dbReference>
<keyword evidence="6 14" id="KW-0732">Signal</keyword>
<dbReference type="InterPro" id="IPR011276">
    <property type="entry name" value="TonB_haem/Hb_rcpt"/>
</dbReference>
<dbReference type="RefSeq" id="WP_242160709.1">
    <property type="nucleotide sequence ID" value="NZ_CP131914.1"/>
</dbReference>
<evidence type="ECO:0000313" key="18">
    <source>
        <dbReference type="EMBL" id="XCI81855.1"/>
    </source>
</evidence>
<dbReference type="SUPFAM" id="SSF56935">
    <property type="entry name" value="Porins"/>
    <property type="match status" value="1"/>
</dbReference>
<feature type="domain" description="TonB-dependent receptor-like beta-barrel" evidence="15">
    <location>
        <begin position="264"/>
        <end position="703"/>
    </location>
</feature>
<dbReference type="Pfam" id="PF07715">
    <property type="entry name" value="Plug"/>
    <property type="match status" value="1"/>
</dbReference>
<evidence type="ECO:0000256" key="1">
    <source>
        <dbReference type="ARBA" id="ARBA00004571"/>
    </source>
</evidence>
<evidence type="ECO:0000256" key="11">
    <source>
        <dbReference type="PROSITE-ProRule" id="PRU01360"/>
    </source>
</evidence>
<name>A0AAU8I9R3_9XANT</name>
<keyword evidence="8 11" id="KW-0472">Membrane</keyword>
<dbReference type="InterPro" id="IPR010949">
    <property type="entry name" value="TonB_Hb/transfer/lactofer_rcpt"/>
</dbReference>
<evidence type="ECO:0000256" key="5">
    <source>
        <dbReference type="ARBA" id="ARBA00022692"/>
    </source>
</evidence>
<evidence type="ECO:0000259" key="16">
    <source>
        <dbReference type="Pfam" id="PF07715"/>
    </source>
</evidence>
<accession>A0AAU8I9R3</accession>
<evidence type="ECO:0000256" key="3">
    <source>
        <dbReference type="ARBA" id="ARBA00022448"/>
    </source>
</evidence>
<dbReference type="Pfam" id="PF00593">
    <property type="entry name" value="TonB_dep_Rec_b-barrel"/>
    <property type="match status" value="1"/>
</dbReference>
<evidence type="ECO:0000256" key="9">
    <source>
        <dbReference type="ARBA" id="ARBA00023170"/>
    </source>
</evidence>
<evidence type="ECO:0000256" key="7">
    <source>
        <dbReference type="ARBA" id="ARBA00023077"/>
    </source>
</evidence>
<dbReference type="GO" id="GO:0009279">
    <property type="term" value="C:cell outer membrane"/>
    <property type="evidence" value="ECO:0007669"/>
    <property type="project" value="UniProtKB-SubCell"/>
</dbReference>
<dbReference type="InterPro" id="IPR039426">
    <property type="entry name" value="TonB-dep_rcpt-like"/>
</dbReference>
<dbReference type="GO" id="GO:0044718">
    <property type="term" value="P:siderophore transmembrane transport"/>
    <property type="evidence" value="ECO:0007669"/>
    <property type="project" value="TreeGrafter"/>
</dbReference>
<evidence type="ECO:0000256" key="6">
    <source>
        <dbReference type="ARBA" id="ARBA00022729"/>
    </source>
</evidence>
<feature type="domain" description="TonB-dependent receptor plug" evidence="16">
    <location>
        <begin position="61"/>
        <end position="171"/>
    </location>
</feature>
<dbReference type="InterPro" id="IPR012910">
    <property type="entry name" value="Plug_dom"/>
</dbReference>
<evidence type="ECO:0000313" key="17">
    <source>
        <dbReference type="EMBL" id="MCI2262938.1"/>
    </source>
</evidence>
<sequence length="743" mass="81162">MFRTAPLTGALWLALASCAHAAPASASVSSSNADADASAAAAVRDFDRLQVTATRTQRAIVDVPGSVDVIDREQMDRTLVHDLKDLLRYTPGVSATGNSGRFSGISGIRIRGLDGNRVLIQTDGIPVSDSFSFGSYLNANRNFVDMDTLKRVEIVRGPASALYGSDALGGVVAYVTKDPADYLAPGKDSYVGLKFGYESEWKGLFAGALVAFGGDRWSGMAALSHRQGQESETQGDNRSIGAARTAPNPLSSDGRSLLSKLVYTPSANQRFKLTVEGNEDYSRIDALSNVTASILSQRGRDHQTRARVSLGHEVDQLDTLLADDLQWQLYRQDSQSLQRTDERRSNATLRHMQHDFDQRLYGLQANLHKRVDQGRVVHDISYGIDLSHTDTHEKRDGHTLNLRTGAISKTVGMETFPVRDFPITETLKAGAYLQDEIALADGRFSLTPALRADYYRLSPQVDAIFATDNPGVAAKKISDRNVSPKLGAIWRLDDAWSLYANYAHGFRAPPYNDVNIGFTNLLIGYTAIANPDLKPETSRGAELGVRYAGSAIYAGLSAYRNAYRDFIESYRFVGFNADGLMLYQSRNVDRVTIRGVEAKAGIDFGALDARWAGWSLQASAAYARGDNRTDGTPLNSVDPLRGVLGLGYDRGTWGTQLVATAVAKKRRPELPTYYTPAGYATLDLLAHWHFTEGARLDVGVFNLADRRYIDWNMLPGATLASSAVLDRYTGAGRNVSVSLALDW</sequence>
<keyword evidence="10 11" id="KW-0998">Cell outer membrane</keyword>
<comment type="similarity">
    <text evidence="2">Belongs to the TonB-dependent receptor family. Hemoglobin/haptoglobin binding protein subfamily.</text>
</comment>
<evidence type="ECO:0000256" key="2">
    <source>
        <dbReference type="ARBA" id="ARBA00008143"/>
    </source>
</evidence>
<organism evidence="18">
    <name type="scientific">Xanthomonas indica</name>
    <dbReference type="NCBI Taxonomy" id="2912242"/>
    <lineage>
        <taxon>Bacteria</taxon>
        <taxon>Pseudomonadati</taxon>
        <taxon>Pseudomonadota</taxon>
        <taxon>Gammaproteobacteria</taxon>
        <taxon>Lysobacterales</taxon>
        <taxon>Lysobacteraceae</taxon>
        <taxon>Xanthomonas</taxon>
    </lineage>
</organism>
<reference evidence="18" key="3">
    <citation type="submission" date="2023-08" db="EMBL/GenBank/DDBJ databases">
        <title>Complete genome sequence of Xanthomonas indica.</title>
        <authorList>
            <person name="Patil P.B."/>
            <person name="Rana R."/>
        </authorList>
    </citation>
    <scope>NUCLEOTIDE SEQUENCE</scope>
    <source>
        <strain evidence="18">PPL560</strain>
    </source>
</reference>
<dbReference type="Gene3D" id="2.40.170.20">
    <property type="entry name" value="TonB-dependent receptor, beta-barrel domain"/>
    <property type="match status" value="1"/>
</dbReference>
<keyword evidence="3 11" id="KW-0813">Transport</keyword>
<dbReference type="PROSITE" id="PS52016">
    <property type="entry name" value="TONB_DEPENDENT_REC_3"/>
    <property type="match status" value="1"/>
</dbReference>
<keyword evidence="4 11" id="KW-1134">Transmembrane beta strand</keyword>
<evidence type="ECO:0000256" key="10">
    <source>
        <dbReference type="ARBA" id="ARBA00023237"/>
    </source>
</evidence>
<dbReference type="CDD" id="cd01347">
    <property type="entry name" value="ligand_gated_channel"/>
    <property type="match status" value="1"/>
</dbReference>
<keyword evidence="9 18" id="KW-0675">Receptor</keyword>
<feature type="region of interest" description="Disordered" evidence="13">
    <location>
        <begin position="223"/>
        <end position="253"/>
    </location>
</feature>
<reference evidence="17" key="2">
    <citation type="submission" date="2022-01" db="EMBL/GenBank/DDBJ databases">
        <authorList>
            <person name="Rana R."/>
            <person name="Patil P.B."/>
        </authorList>
    </citation>
    <scope>NUCLEOTIDE SEQUENCE</scope>
    <source>
        <strain evidence="17">PPL560</strain>
    </source>
</reference>
<protein>
    <submittedName>
        <fullName evidence="18">TonB-dependent hemoglobin/transferrin/lactoferrin family receptor</fullName>
    </submittedName>
</protein>
<dbReference type="PANTHER" id="PTHR30069">
    <property type="entry name" value="TONB-DEPENDENT OUTER MEMBRANE RECEPTOR"/>
    <property type="match status" value="1"/>
</dbReference>
<proteinExistence type="inferred from homology"/>
<dbReference type="EMBL" id="JAKJPQ010000013">
    <property type="protein sequence ID" value="MCI2262938.1"/>
    <property type="molecule type" value="Genomic_DNA"/>
</dbReference>
<feature type="signal peptide" evidence="14">
    <location>
        <begin position="1"/>
        <end position="21"/>
    </location>
</feature>
<keyword evidence="5 11" id="KW-0812">Transmembrane</keyword>
<evidence type="ECO:0000256" key="14">
    <source>
        <dbReference type="SAM" id="SignalP"/>
    </source>
</evidence>
<dbReference type="AlphaFoldDB" id="A0AAU8I9R3"/>
<feature type="chain" id="PRO_5043549272" evidence="14">
    <location>
        <begin position="22"/>
        <end position="743"/>
    </location>
</feature>
<dbReference type="PROSITE" id="PS51257">
    <property type="entry name" value="PROKAR_LIPOPROTEIN"/>
    <property type="match status" value="1"/>
</dbReference>
<keyword evidence="7 12" id="KW-0798">TonB box</keyword>
<evidence type="ECO:0000256" key="4">
    <source>
        <dbReference type="ARBA" id="ARBA00022452"/>
    </source>
</evidence>
<comment type="subcellular location">
    <subcellularLocation>
        <location evidence="1 11">Cell outer membrane</location>
        <topology evidence="1 11">Multi-pass membrane protein</topology>
    </subcellularLocation>
</comment>
<evidence type="ECO:0000256" key="13">
    <source>
        <dbReference type="SAM" id="MobiDB-lite"/>
    </source>
</evidence>
<dbReference type="GO" id="GO:0015232">
    <property type="term" value="F:heme transmembrane transporter activity"/>
    <property type="evidence" value="ECO:0007669"/>
    <property type="project" value="InterPro"/>
</dbReference>
<dbReference type="Gene3D" id="2.170.130.10">
    <property type="entry name" value="TonB-dependent receptor, plug domain"/>
    <property type="match status" value="1"/>
</dbReference>
<keyword evidence="19" id="KW-1185">Reference proteome</keyword>
<evidence type="ECO:0000313" key="19">
    <source>
        <dbReference type="Proteomes" id="UP001430647"/>
    </source>
</evidence>
<dbReference type="PANTHER" id="PTHR30069:SF29">
    <property type="entry name" value="HEMOGLOBIN AND HEMOGLOBIN-HAPTOGLOBIN-BINDING PROTEIN 1-RELATED"/>
    <property type="match status" value="1"/>
</dbReference>
<dbReference type="NCBIfam" id="TIGR01785">
    <property type="entry name" value="TonB-hemin"/>
    <property type="match status" value="1"/>
</dbReference>
<dbReference type="NCBIfam" id="TIGR01786">
    <property type="entry name" value="TonB-hemlactrns"/>
    <property type="match status" value="1"/>
</dbReference>
<dbReference type="InterPro" id="IPR036942">
    <property type="entry name" value="Beta-barrel_TonB_sf"/>
</dbReference>